<keyword evidence="2" id="KW-0812">Transmembrane</keyword>
<dbReference type="AlphaFoldDB" id="A0A1G2G7G4"/>
<sequence>MRLGAPYKEKASLIGFFSYNRPMKRFYIFIISGVLMVAPFVSSATTTDANTIATLQAQVKTLQALVAQLQIQVQAMLARRGSTVPTPQYLGPFSVHVHTNGLATTVVKGSPAETMAYVVIDASGLSEHVKVSSLPLTLTAPNDDSQKGLNTCQLYDGATMITTGANVINLAPSKTDTTSHVFLLDAGLVIPAKTIKTLTVKCNIIQNPPAPATYAWGVGDVSQSFKGATSNTILTPALGTRSTRAATLISDGSFVVELDASSPVARSVKAGSSDVVATVLDFYASGESVELQNLGLKIDGSNSFAASRYTVWDGMVKVGEGALASGDRSVIAKLSSGVVIPRDAHRLLTVKIDLAPLGGRVQAGDTVTVNFNGANGNFNLTHGLGKSSGVGIIPSTQRDTASALMVVEGEEGVSSVVSPAPQVTYEKFPIVHPDSMRNGLMLLYRFKVAVGAEKFIPASFTLTLTHSQVGLKDLKLYAFTNPDFNYDAYTINPVSRKLGMLQEQDTVFPLVIENTGTPLTVPAGGARYFELRATVTSSNIGAAINVNIGNMATETFKSS</sequence>
<organism evidence="3 4">
    <name type="scientific">Candidatus Ryanbacteria bacterium RIFCSPHIGHO2_01_FULL_48_27</name>
    <dbReference type="NCBI Taxonomy" id="1802115"/>
    <lineage>
        <taxon>Bacteria</taxon>
        <taxon>Candidatus Ryaniibacteriota</taxon>
    </lineage>
</organism>
<accession>A0A1G2G7G4</accession>
<dbReference type="Proteomes" id="UP000177785">
    <property type="component" value="Unassembled WGS sequence"/>
</dbReference>
<feature type="transmembrane region" description="Helical" evidence="2">
    <location>
        <begin position="26"/>
        <end position="45"/>
    </location>
</feature>
<feature type="coiled-coil region" evidence="1">
    <location>
        <begin position="52"/>
        <end position="79"/>
    </location>
</feature>
<evidence type="ECO:0000313" key="4">
    <source>
        <dbReference type="Proteomes" id="UP000177785"/>
    </source>
</evidence>
<protein>
    <submittedName>
        <fullName evidence="3">Uncharacterized protein</fullName>
    </submittedName>
</protein>
<comment type="caution">
    <text evidence="3">The sequence shown here is derived from an EMBL/GenBank/DDBJ whole genome shotgun (WGS) entry which is preliminary data.</text>
</comment>
<name>A0A1G2G7G4_9BACT</name>
<keyword evidence="1" id="KW-0175">Coiled coil</keyword>
<reference evidence="3 4" key="1">
    <citation type="journal article" date="2016" name="Nat. Commun.">
        <title>Thousands of microbial genomes shed light on interconnected biogeochemical processes in an aquifer system.</title>
        <authorList>
            <person name="Anantharaman K."/>
            <person name="Brown C.T."/>
            <person name="Hug L.A."/>
            <person name="Sharon I."/>
            <person name="Castelle C.J."/>
            <person name="Probst A.J."/>
            <person name="Thomas B.C."/>
            <person name="Singh A."/>
            <person name="Wilkins M.J."/>
            <person name="Karaoz U."/>
            <person name="Brodie E.L."/>
            <person name="Williams K.H."/>
            <person name="Hubbard S.S."/>
            <person name="Banfield J.F."/>
        </authorList>
    </citation>
    <scope>NUCLEOTIDE SEQUENCE [LARGE SCALE GENOMIC DNA]</scope>
</reference>
<proteinExistence type="predicted"/>
<evidence type="ECO:0000256" key="2">
    <source>
        <dbReference type="SAM" id="Phobius"/>
    </source>
</evidence>
<dbReference type="STRING" id="1802115.A2756_02840"/>
<evidence type="ECO:0000313" key="3">
    <source>
        <dbReference type="EMBL" id="OGZ45818.1"/>
    </source>
</evidence>
<keyword evidence="2" id="KW-1133">Transmembrane helix</keyword>
<keyword evidence="2" id="KW-0472">Membrane</keyword>
<evidence type="ECO:0000256" key="1">
    <source>
        <dbReference type="SAM" id="Coils"/>
    </source>
</evidence>
<dbReference type="EMBL" id="MHNL01000005">
    <property type="protein sequence ID" value="OGZ45818.1"/>
    <property type="molecule type" value="Genomic_DNA"/>
</dbReference>
<gene>
    <name evidence="3" type="ORF">A2756_02840</name>
</gene>